<dbReference type="CDD" id="cd02440">
    <property type="entry name" value="AdoMet_MTases"/>
    <property type="match status" value="1"/>
</dbReference>
<evidence type="ECO:0000313" key="3">
    <source>
        <dbReference type="Proteomes" id="UP000192042"/>
    </source>
</evidence>
<dbReference type="SUPFAM" id="SSF53335">
    <property type="entry name" value="S-adenosyl-L-methionine-dependent methyltransferases"/>
    <property type="match status" value="1"/>
</dbReference>
<dbReference type="Pfam" id="PF08241">
    <property type="entry name" value="Methyltransf_11"/>
    <property type="match status" value="1"/>
</dbReference>
<dbReference type="GO" id="GO:0032259">
    <property type="term" value="P:methylation"/>
    <property type="evidence" value="ECO:0007669"/>
    <property type="project" value="UniProtKB-KW"/>
</dbReference>
<name>A0A1W1I089_9BACT</name>
<proteinExistence type="predicted"/>
<dbReference type="OrthoDB" id="7365827at2"/>
<keyword evidence="3" id="KW-1185">Reference proteome</keyword>
<dbReference type="Gene3D" id="3.40.50.150">
    <property type="entry name" value="Vaccinia Virus protein VP39"/>
    <property type="match status" value="1"/>
</dbReference>
<gene>
    <name evidence="2" type="ORF">NSJP_0248</name>
</gene>
<dbReference type="AlphaFoldDB" id="A0A1W1I089"/>
<keyword evidence="2" id="KW-0808">Transferase</keyword>
<organism evidence="2 3">
    <name type="scientific">Nitrospira japonica</name>
    <dbReference type="NCBI Taxonomy" id="1325564"/>
    <lineage>
        <taxon>Bacteria</taxon>
        <taxon>Pseudomonadati</taxon>
        <taxon>Nitrospirota</taxon>
        <taxon>Nitrospiria</taxon>
        <taxon>Nitrospirales</taxon>
        <taxon>Nitrospiraceae</taxon>
        <taxon>Nitrospira</taxon>
    </lineage>
</organism>
<protein>
    <submittedName>
        <fullName evidence="2">Methyltransferase type 11</fullName>
    </submittedName>
</protein>
<evidence type="ECO:0000259" key="1">
    <source>
        <dbReference type="Pfam" id="PF08241"/>
    </source>
</evidence>
<accession>A0A1W1I089</accession>
<dbReference type="GO" id="GO:0008757">
    <property type="term" value="F:S-adenosylmethionine-dependent methyltransferase activity"/>
    <property type="evidence" value="ECO:0007669"/>
    <property type="project" value="InterPro"/>
</dbReference>
<dbReference type="InterPro" id="IPR029063">
    <property type="entry name" value="SAM-dependent_MTases_sf"/>
</dbReference>
<dbReference type="EMBL" id="LT828648">
    <property type="protein sequence ID" value="SLM46420.1"/>
    <property type="molecule type" value="Genomic_DNA"/>
</dbReference>
<feature type="domain" description="Methyltransferase type 11" evidence="1">
    <location>
        <begin position="73"/>
        <end position="170"/>
    </location>
</feature>
<dbReference type="KEGG" id="nja:NSJP_0248"/>
<reference evidence="2 3" key="1">
    <citation type="submission" date="2017-03" db="EMBL/GenBank/DDBJ databases">
        <authorList>
            <person name="Afonso C.L."/>
            <person name="Miller P.J."/>
            <person name="Scott M.A."/>
            <person name="Spackman E."/>
            <person name="Goraichik I."/>
            <person name="Dimitrov K.M."/>
            <person name="Suarez D.L."/>
            <person name="Swayne D.E."/>
        </authorList>
    </citation>
    <scope>NUCLEOTIDE SEQUENCE [LARGE SCALE GENOMIC DNA]</scope>
    <source>
        <strain evidence="2">Genome sequencing of Nitrospira japonica strain NJ11</strain>
    </source>
</reference>
<sequence length="272" mass="30633">MGIGKDIERRGHVVGFREEIANAAGQGDDYFFGWFDNGKDKESSFIRGHWDFMFHIALPMAPYMANPEDKVALEIGHGGGRLLAAASRSFRQVIGTDIHNHNAQVVEALRERGVCNSLLFKTDGTTLPVPSNAIDCVYSFIVLQHVEKFSVFKRYLEETYRVLRPEGVAVLYFGRKYGWSFNRSSRWLYLADRFTERFRLGRGFEELPARVNGTNLKVSLSHASDLAIAMGFSVLHTLVSRRRVPDGIARYGGQNGMVLRKPGASSDRRIKA</sequence>
<dbReference type="InterPro" id="IPR013216">
    <property type="entry name" value="Methyltransf_11"/>
</dbReference>
<dbReference type="Proteomes" id="UP000192042">
    <property type="component" value="Chromosome I"/>
</dbReference>
<keyword evidence="2" id="KW-0489">Methyltransferase</keyword>
<evidence type="ECO:0000313" key="2">
    <source>
        <dbReference type="EMBL" id="SLM46420.1"/>
    </source>
</evidence>
<dbReference type="STRING" id="1325564.NSJP_0248"/>
<dbReference type="RefSeq" id="WP_080885113.1">
    <property type="nucleotide sequence ID" value="NZ_LT828648.1"/>
</dbReference>